<accession>A0AAU8ACT5</accession>
<proteinExistence type="predicted"/>
<protein>
    <recommendedName>
        <fullName evidence="2">Coil containing protein</fullName>
    </recommendedName>
</protein>
<sequence length="70" mass="8184">MIEITEEVTDKKTLADNLDKAYQYVTDAMSANVDAPYFSEREFDDLRDMRFKLEILVDRLRGLCETGNME</sequence>
<name>A0AAU8ACT5_9FIRM</name>
<dbReference type="EMBL" id="CP117826">
    <property type="protein sequence ID" value="XCC63346.1"/>
    <property type="molecule type" value="Genomic_DNA"/>
</dbReference>
<evidence type="ECO:0008006" key="2">
    <source>
        <dbReference type="Google" id="ProtNLM"/>
    </source>
</evidence>
<dbReference type="AlphaFoldDB" id="A0AAU8ACT5"/>
<reference evidence="1" key="1">
    <citation type="submission" date="2023-02" db="EMBL/GenBank/DDBJ databases">
        <title>Gut commensal Christensenella minuta modulates host metabolism via a new class of secondary bile acids.</title>
        <authorList>
            <person name="Liu C."/>
        </authorList>
    </citation>
    <scope>NUCLEOTIDE SEQUENCE</scope>
    <source>
        <strain evidence="1">CA70</strain>
    </source>
</reference>
<organism evidence="1">
    <name type="scientific">Christensenella massiliensis</name>
    <dbReference type="NCBI Taxonomy" id="1805714"/>
    <lineage>
        <taxon>Bacteria</taxon>
        <taxon>Bacillati</taxon>
        <taxon>Bacillota</taxon>
        <taxon>Clostridia</taxon>
        <taxon>Christensenellales</taxon>
        <taxon>Christensenellaceae</taxon>
        <taxon>Christensenella</taxon>
    </lineage>
</organism>
<evidence type="ECO:0000313" key="1">
    <source>
        <dbReference type="EMBL" id="XCC63346.1"/>
    </source>
</evidence>
<gene>
    <name evidence="1" type="ORF">PUP29_05380</name>
</gene>
<dbReference type="RefSeq" id="WP_079546786.1">
    <property type="nucleotide sequence ID" value="NZ_CP117826.1"/>
</dbReference>